<feature type="domain" description="DUF3991" evidence="1">
    <location>
        <begin position="124"/>
        <end position="189"/>
    </location>
</feature>
<accession>A0A1D8GD20</accession>
<dbReference type="Proteomes" id="UP000095743">
    <property type="component" value="Chromosome"/>
</dbReference>
<dbReference type="EMBL" id="CP017269">
    <property type="protein sequence ID" value="AOT68782.1"/>
    <property type="molecule type" value="Genomic_DNA"/>
</dbReference>
<dbReference type="InterPro" id="IPR034154">
    <property type="entry name" value="TOPRIM_DnaG/twinkle"/>
</dbReference>
<dbReference type="SUPFAM" id="SSF57783">
    <property type="entry name" value="Zinc beta-ribbon"/>
    <property type="match status" value="1"/>
</dbReference>
<sequence>MPWVTEEQIARAKQVDLLDYLLANEPHNLKKTGHEYRLRDHDSLTVSNGKWHWHSRGFGGTTALNYLVKVRGMEFTEAVQLLAYDASTGPPPSIPSSTAKPPPPKKAKPFVLPAKSINNDRAIAYLLSRGIDRDILKRCVEAGTLYEGRKHHNCVFVGQKDKNGKARFACVRGITSGFRQDIKGSDKRFGFLLPACAPPGEIVMVAEAPIDTLSMATLQKRKDAGWEGRHYLSLGGVSPLALLQFLQQHPQVNHIVLGLDNDKAGLEAIEKIKAAVYEDEMLRDRTLCITVSPPPVGKDYNDTLLASIREQKEQEQRRRPNRAALFI</sequence>
<proteinExistence type="predicted"/>
<dbReference type="RefSeq" id="WP_069974349.1">
    <property type="nucleotide sequence ID" value="NZ_CP017269.1"/>
</dbReference>
<keyword evidence="3" id="KW-1185">Reference proteome</keyword>
<dbReference type="OrthoDB" id="9802530at2"/>
<protein>
    <recommendedName>
        <fullName evidence="1">DUF3991 domain-containing protein</fullName>
    </recommendedName>
</protein>
<dbReference type="STRING" id="1424294.Gferi_03845"/>
<organism evidence="2 3">
    <name type="scientific">Geosporobacter ferrireducens</name>
    <dbReference type="NCBI Taxonomy" id="1424294"/>
    <lineage>
        <taxon>Bacteria</taxon>
        <taxon>Bacillati</taxon>
        <taxon>Bacillota</taxon>
        <taxon>Clostridia</taxon>
        <taxon>Peptostreptococcales</taxon>
        <taxon>Thermotaleaceae</taxon>
        <taxon>Geosporobacter</taxon>
    </lineage>
</organism>
<evidence type="ECO:0000313" key="2">
    <source>
        <dbReference type="EMBL" id="AOT68782.1"/>
    </source>
</evidence>
<dbReference type="AlphaFoldDB" id="A0A1D8GD20"/>
<dbReference type="CDD" id="cd01029">
    <property type="entry name" value="TOPRIM_primases"/>
    <property type="match status" value="1"/>
</dbReference>
<evidence type="ECO:0000259" key="1">
    <source>
        <dbReference type="Pfam" id="PF13154"/>
    </source>
</evidence>
<name>A0A1D8GD20_9FIRM</name>
<dbReference type="InterPro" id="IPR025054">
    <property type="entry name" value="DUF3991"/>
</dbReference>
<reference evidence="2 3" key="1">
    <citation type="submission" date="2016-09" db="EMBL/GenBank/DDBJ databases">
        <title>Genomic analysis reveals versatility of anaerobic energy metabolism of Geosporobacter ferrireducens IRF9 of phylum Firmicutes.</title>
        <authorList>
            <person name="Kim S.-J."/>
        </authorList>
    </citation>
    <scope>NUCLEOTIDE SEQUENCE [LARGE SCALE GENOMIC DNA]</scope>
    <source>
        <strain evidence="2 3">IRF9</strain>
    </source>
</reference>
<gene>
    <name evidence="2" type="ORF">Gferi_03845</name>
</gene>
<dbReference type="Pfam" id="PF13155">
    <property type="entry name" value="Toprim_2"/>
    <property type="match status" value="1"/>
</dbReference>
<dbReference type="Pfam" id="PF13154">
    <property type="entry name" value="DUF3991"/>
    <property type="match status" value="1"/>
</dbReference>
<evidence type="ECO:0000313" key="3">
    <source>
        <dbReference type="Proteomes" id="UP000095743"/>
    </source>
</evidence>
<dbReference type="Gene3D" id="3.40.1360.10">
    <property type="match status" value="1"/>
</dbReference>
<dbReference type="KEGG" id="gfe:Gferi_03845"/>